<feature type="region of interest" description="Disordered" evidence="1">
    <location>
        <begin position="1"/>
        <end position="90"/>
    </location>
</feature>
<evidence type="ECO:0000313" key="4">
    <source>
        <dbReference type="WBParaSite" id="TCNE_0000675201-mRNA-1"/>
    </source>
</evidence>
<sequence length="430" mass="48267">MGKIGEVQQPSAATDKDPTITARATSPKGETERETQGKSSFERDTAVETARTASKEKIERNESVRNKSPIVDEKEQESPRKCRKPKSCDKVSAPTIGFPAKLPPRFLNELTIEASFEAPEARSGLVVSQAMLVLQVEEYSVFSGKVAICDFIFGINDHEITSKSEFCELIRSLKRSAKPFTMKVKRPVWNLKTDRLPKGYDVVPGYDYFQGLMVLYPGGKLGMNVKSYNSKVYVTHTDQLSLSTSTCIVGDCIVEVSGTPVTCTAVCSSIILKTLKEKKYVLQVIMTLERAVTQRALHFVRFVLLAEKTKQLDPRMAADTTRIGCSQALRIQNILVPAPSKSIYRSKNHKTQNKRITIRNMALLTLIETDPFNPLLMQAVPPKKMDSFIEKVRHSRESILPTAKEVLSSEPVDRRRESARRSIGYLFNWK</sequence>
<dbReference type="Proteomes" id="UP000050794">
    <property type="component" value="Unassembled WGS sequence"/>
</dbReference>
<dbReference type="AlphaFoldDB" id="A0A183UE32"/>
<dbReference type="EMBL" id="UYWY01019549">
    <property type="protein sequence ID" value="VDM38073.1"/>
    <property type="molecule type" value="Genomic_DNA"/>
</dbReference>
<evidence type="ECO:0000256" key="1">
    <source>
        <dbReference type="SAM" id="MobiDB-lite"/>
    </source>
</evidence>
<accession>A0A183UE32</accession>
<dbReference type="WBParaSite" id="TCNE_0000675201-mRNA-1">
    <property type="protein sequence ID" value="TCNE_0000675201-mRNA-1"/>
    <property type="gene ID" value="TCNE_0000675201"/>
</dbReference>
<feature type="compositionally biased region" description="Basic and acidic residues" evidence="1">
    <location>
        <begin position="29"/>
        <end position="46"/>
    </location>
</feature>
<dbReference type="PANTHER" id="PTHR31327">
    <property type="entry name" value="SPERM MEIOSIS PDZ DOMAIN CONTAINING PROTEINS-RELATED"/>
    <property type="match status" value="1"/>
</dbReference>
<feature type="compositionally biased region" description="Basic and acidic residues" evidence="1">
    <location>
        <begin position="53"/>
        <end position="80"/>
    </location>
</feature>
<keyword evidence="3" id="KW-1185">Reference proteome</keyword>
<dbReference type="InterPro" id="IPR040264">
    <property type="entry name" value="T15H9.4-like"/>
</dbReference>
<reference evidence="4" key="1">
    <citation type="submission" date="2016-06" db="UniProtKB">
        <authorList>
            <consortium name="WormBaseParasite"/>
        </authorList>
    </citation>
    <scope>IDENTIFICATION</scope>
</reference>
<reference evidence="2 3" key="2">
    <citation type="submission" date="2018-11" db="EMBL/GenBank/DDBJ databases">
        <authorList>
            <consortium name="Pathogen Informatics"/>
        </authorList>
    </citation>
    <scope>NUCLEOTIDE SEQUENCE [LARGE SCALE GENOMIC DNA]</scope>
</reference>
<protein>
    <submittedName>
        <fullName evidence="4">PDZ domain-containing protein</fullName>
    </submittedName>
</protein>
<gene>
    <name evidence="2" type="ORF">TCNE_LOCUS6752</name>
</gene>
<evidence type="ECO:0000313" key="3">
    <source>
        <dbReference type="Proteomes" id="UP000050794"/>
    </source>
</evidence>
<proteinExistence type="predicted"/>
<name>A0A183UE32_TOXCA</name>
<evidence type="ECO:0000313" key="2">
    <source>
        <dbReference type="EMBL" id="VDM38073.1"/>
    </source>
</evidence>
<organism evidence="3 4">
    <name type="scientific">Toxocara canis</name>
    <name type="common">Canine roundworm</name>
    <dbReference type="NCBI Taxonomy" id="6265"/>
    <lineage>
        <taxon>Eukaryota</taxon>
        <taxon>Metazoa</taxon>
        <taxon>Ecdysozoa</taxon>
        <taxon>Nematoda</taxon>
        <taxon>Chromadorea</taxon>
        <taxon>Rhabditida</taxon>
        <taxon>Spirurina</taxon>
        <taxon>Ascaridomorpha</taxon>
        <taxon>Ascaridoidea</taxon>
        <taxon>Toxocaridae</taxon>
        <taxon>Toxocara</taxon>
    </lineage>
</organism>